<dbReference type="InterPro" id="IPR028081">
    <property type="entry name" value="Leu-bd"/>
</dbReference>
<dbReference type="AlphaFoldDB" id="A0A2S3W106"/>
<dbReference type="InterPro" id="IPR028082">
    <property type="entry name" value="Peripla_BP_I"/>
</dbReference>
<accession>A0A2S3W106</accession>
<dbReference type="Proteomes" id="UP000237344">
    <property type="component" value="Unassembled WGS sequence"/>
</dbReference>
<reference evidence="6 7" key="1">
    <citation type="submission" date="2018-01" db="EMBL/GenBank/DDBJ databases">
        <title>Draft Genome Sequence of Komagataeibacter maltaceti LMG 1529, a Vinegar Producing Acetic Acid Bacterium Isolated from Malt Vinegar Brewery Acetifiers.</title>
        <authorList>
            <person name="Zhang Q."/>
            <person name="Hollensteiner J."/>
            <person name="Poehlein A."/>
            <person name="Daniel R."/>
        </authorList>
    </citation>
    <scope>NUCLEOTIDE SEQUENCE [LARGE SCALE GENOMIC DNA]</scope>
    <source>
        <strain evidence="6 7">LMG 1529</strain>
    </source>
</reference>
<comment type="caution">
    <text evidence="6">The sequence shown here is derived from an EMBL/GenBank/DDBJ whole genome shotgun (WGS) entry which is preliminary data.</text>
</comment>
<evidence type="ECO:0000256" key="4">
    <source>
        <dbReference type="SAM" id="MobiDB-lite"/>
    </source>
</evidence>
<dbReference type="Pfam" id="PF13458">
    <property type="entry name" value="Peripla_BP_6"/>
    <property type="match status" value="1"/>
</dbReference>
<proteinExistence type="inferred from homology"/>
<evidence type="ECO:0000256" key="3">
    <source>
        <dbReference type="ARBA" id="ARBA00022970"/>
    </source>
</evidence>
<dbReference type="CDD" id="cd06339">
    <property type="entry name" value="PBP1_YraM_LppC_lipoprotein-like"/>
    <property type="match status" value="1"/>
</dbReference>
<organism evidence="6 7">
    <name type="scientific">Novacetimonas maltaceti</name>
    <dbReference type="NCBI Taxonomy" id="1203393"/>
    <lineage>
        <taxon>Bacteria</taxon>
        <taxon>Pseudomonadati</taxon>
        <taxon>Pseudomonadota</taxon>
        <taxon>Alphaproteobacteria</taxon>
        <taxon>Acetobacterales</taxon>
        <taxon>Acetobacteraceae</taxon>
        <taxon>Novacetimonas</taxon>
    </lineage>
</organism>
<feature type="compositionally biased region" description="Low complexity" evidence="4">
    <location>
        <begin position="242"/>
        <end position="251"/>
    </location>
</feature>
<dbReference type="EMBL" id="POTC01000022">
    <property type="protein sequence ID" value="POF62549.1"/>
    <property type="molecule type" value="Genomic_DNA"/>
</dbReference>
<feature type="region of interest" description="Disordered" evidence="4">
    <location>
        <begin position="242"/>
        <end position="281"/>
    </location>
</feature>
<keyword evidence="3" id="KW-0813">Transport</keyword>
<dbReference type="PANTHER" id="PTHR30483:SF6">
    <property type="entry name" value="PERIPLASMIC BINDING PROTEIN OF ABC TRANSPORTER FOR NATURAL AMINO ACIDS"/>
    <property type="match status" value="1"/>
</dbReference>
<evidence type="ECO:0000256" key="2">
    <source>
        <dbReference type="ARBA" id="ARBA00022729"/>
    </source>
</evidence>
<feature type="compositionally biased region" description="Low complexity" evidence="4">
    <location>
        <begin position="266"/>
        <end position="277"/>
    </location>
</feature>
<keyword evidence="2" id="KW-0732">Signal</keyword>
<dbReference type="PANTHER" id="PTHR30483">
    <property type="entry name" value="LEUCINE-SPECIFIC-BINDING PROTEIN"/>
    <property type="match status" value="1"/>
</dbReference>
<dbReference type="Gene3D" id="3.40.50.2300">
    <property type="match status" value="2"/>
</dbReference>
<evidence type="ECO:0000259" key="5">
    <source>
        <dbReference type="Pfam" id="PF13458"/>
    </source>
</evidence>
<comment type="similarity">
    <text evidence="1">Belongs to the leucine-binding protein family.</text>
</comment>
<name>A0A2S3W106_9PROT</name>
<gene>
    <name evidence="6" type="ORF">KMAL_18430</name>
</gene>
<keyword evidence="3" id="KW-0029">Amino-acid transport</keyword>
<keyword evidence="7" id="KW-1185">Reference proteome</keyword>
<protein>
    <recommendedName>
        <fullName evidence="5">Leucine-binding protein domain-containing protein</fullName>
    </recommendedName>
</protein>
<evidence type="ECO:0000313" key="6">
    <source>
        <dbReference type="EMBL" id="POF62549.1"/>
    </source>
</evidence>
<dbReference type="SUPFAM" id="SSF53822">
    <property type="entry name" value="Periplasmic binding protein-like I"/>
    <property type="match status" value="1"/>
</dbReference>
<sequence>MSRQTLVTRKLGQDPVSAMQGFPCKALLLAGVLMSTLAACAGGGEGGKTPHAGRNVGVLLPLTGNNARLGQEMLSAARMAMNTPTAPKLDVHDTTAPGGAAAAAQAAVKAGDGIILGPLTAGDATQAAAMTAQVNLPMLAFTSDVSVARPDVWILGIAPEQQVRRMVGAAVRENRQHFAAFLPNTALGHAMGDALKQSCSEHGLQSPQIMYHGATAAEITEQLKTLSAFESRAATAAAQAAAAAPAQSAPPEGVDPASPEAATMDAAPSATTTQPSTDVPLPPPPFDALLLADTGLQLGHVIEGLRAAQVSSTQTRIMGPGLWGAFAGKLASLQNAWYAAPDPASRQHFVQLFMAQYHHMPTPLADLSYDAAALVKALDQAPRTGGAKNGYSLQALTRNEGFSGVDGVFGFTANGRTRRDLAIFQILPEGGSQMVQAPSGRLQNGTN</sequence>
<dbReference type="GO" id="GO:0006865">
    <property type="term" value="P:amino acid transport"/>
    <property type="evidence" value="ECO:0007669"/>
    <property type="project" value="UniProtKB-KW"/>
</dbReference>
<feature type="domain" description="Leucine-binding protein" evidence="5">
    <location>
        <begin position="55"/>
        <end position="427"/>
    </location>
</feature>
<evidence type="ECO:0000256" key="1">
    <source>
        <dbReference type="ARBA" id="ARBA00010062"/>
    </source>
</evidence>
<evidence type="ECO:0000313" key="7">
    <source>
        <dbReference type="Proteomes" id="UP000237344"/>
    </source>
</evidence>
<dbReference type="InterPro" id="IPR051010">
    <property type="entry name" value="BCAA_transport"/>
</dbReference>